<name>A0ABU5GXZ7_9BACT</name>
<gene>
    <name evidence="1" type="ORF">SYV04_06630</name>
</gene>
<evidence type="ECO:0000313" key="2">
    <source>
        <dbReference type="Proteomes" id="UP001291309"/>
    </source>
</evidence>
<organism evidence="1 2">
    <name type="scientific">Hyalangium rubrum</name>
    <dbReference type="NCBI Taxonomy" id="3103134"/>
    <lineage>
        <taxon>Bacteria</taxon>
        <taxon>Pseudomonadati</taxon>
        <taxon>Myxococcota</taxon>
        <taxon>Myxococcia</taxon>
        <taxon>Myxococcales</taxon>
        <taxon>Cystobacterineae</taxon>
        <taxon>Archangiaceae</taxon>
        <taxon>Hyalangium</taxon>
    </lineage>
</organism>
<dbReference type="Proteomes" id="UP001291309">
    <property type="component" value="Unassembled WGS sequence"/>
</dbReference>
<sequence>MLTRKQPSPGVFPRSLRLWHAGGRTLGLLLLGMAGTALAQEPAPAKPAALPERLTSADIMSSVKLHKPEIVSCVNAQKAREPEAKGKLVMRWSIQPDGKTAEISCVSGCSPQLAGCLTEQIQTWTFPAHQVQGAPIDFPFTF</sequence>
<evidence type="ECO:0000313" key="1">
    <source>
        <dbReference type="EMBL" id="MDY7226050.1"/>
    </source>
</evidence>
<accession>A0ABU5GXZ7</accession>
<dbReference type="NCBIfam" id="NF033768">
    <property type="entry name" value="myxo_SS_tail"/>
    <property type="match status" value="1"/>
</dbReference>
<comment type="caution">
    <text evidence="1">The sequence shown here is derived from an EMBL/GenBank/DDBJ whole genome shotgun (WGS) entry which is preliminary data.</text>
</comment>
<dbReference type="EMBL" id="JAXIVS010000002">
    <property type="protein sequence ID" value="MDY7226050.1"/>
    <property type="molecule type" value="Genomic_DNA"/>
</dbReference>
<dbReference type="InterPro" id="IPR049806">
    <property type="entry name" value="MasK-like_C"/>
</dbReference>
<reference evidence="1 2" key="1">
    <citation type="submission" date="2023-12" db="EMBL/GenBank/DDBJ databases">
        <title>the genome sequence of Hyalangium sp. s54d21.</title>
        <authorList>
            <person name="Zhang X."/>
        </authorList>
    </citation>
    <scope>NUCLEOTIDE SEQUENCE [LARGE SCALE GENOMIC DNA]</scope>
    <source>
        <strain evidence="2">s54d21</strain>
    </source>
</reference>
<protein>
    <submittedName>
        <fullName evidence="1">AgmX/PglI C-terminal domain-containing protein</fullName>
    </submittedName>
</protein>
<keyword evidence="2" id="KW-1185">Reference proteome</keyword>
<proteinExistence type="predicted"/>
<dbReference type="RefSeq" id="WP_321544771.1">
    <property type="nucleotide sequence ID" value="NZ_JAXIVS010000002.1"/>
</dbReference>